<dbReference type="PANTHER" id="PTHR37422:SF21">
    <property type="entry name" value="EXOQ-LIKE PROTEIN"/>
    <property type="match status" value="1"/>
</dbReference>
<evidence type="ECO:0000256" key="3">
    <source>
        <dbReference type="ARBA" id="ARBA00022989"/>
    </source>
</evidence>
<keyword evidence="3 5" id="KW-1133">Transmembrane helix</keyword>
<evidence type="ECO:0000313" key="7">
    <source>
        <dbReference type="EMBL" id="MEJ8568737.1"/>
    </source>
</evidence>
<gene>
    <name evidence="7" type="ORF">V3330_13975</name>
</gene>
<feature type="domain" description="O-antigen ligase-related" evidence="6">
    <location>
        <begin position="188"/>
        <end position="347"/>
    </location>
</feature>
<dbReference type="PANTHER" id="PTHR37422">
    <property type="entry name" value="TEICHURONIC ACID BIOSYNTHESIS PROTEIN TUAE"/>
    <property type="match status" value="1"/>
</dbReference>
<comment type="caution">
    <text evidence="7">The sequence shown here is derived from an EMBL/GenBank/DDBJ whole genome shotgun (WGS) entry which is preliminary data.</text>
</comment>
<dbReference type="EMBL" id="JAZHOG010000009">
    <property type="protein sequence ID" value="MEJ8568737.1"/>
    <property type="molecule type" value="Genomic_DNA"/>
</dbReference>
<accession>A0AAW9R7Z5</accession>
<evidence type="ECO:0000256" key="2">
    <source>
        <dbReference type="ARBA" id="ARBA00022692"/>
    </source>
</evidence>
<dbReference type="GO" id="GO:0016020">
    <property type="term" value="C:membrane"/>
    <property type="evidence" value="ECO:0007669"/>
    <property type="project" value="UniProtKB-SubCell"/>
</dbReference>
<keyword evidence="8" id="KW-1185">Reference proteome</keyword>
<feature type="transmembrane region" description="Helical" evidence="5">
    <location>
        <begin position="12"/>
        <end position="45"/>
    </location>
</feature>
<feature type="transmembrane region" description="Helical" evidence="5">
    <location>
        <begin position="118"/>
        <end position="138"/>
    </location>
</feature>
<evidence type="ECO:0000259" key="6">
    <source>
        <dbReference type="Pfam" id="PF04932"/>
    </source>
</evidence>
<evidence type="ECO:0000256" key="5">
    <source>
        <dbReference type="SAM" id="Phobius"/>
    </source>
</evidence>
<sequence length="423" mass="46901">MKLLLRRLSTEWPSWAAVAFIALLPFGRLSEIPLSLFALSLPFVARSADHRRNLRRAAPLVLALFACFWLPMLASATDSMNPGKSWSQSLAALRFPAAALSMAVLLHAPSARWRVLRWTAFLLVFWALDGFVQLLFGNDLFGITMHPDRLNALFVDKYQFYGPTLAMLSPLLLEYARREWPAWAWSLSFTLILGAVMISGMRSGWLSMAIVLVTYVLLMFQRENRELRRTMLTVPALAVLILTLSYLASPLFQERLELTRAVAEGTGEAIDYASSERLPIFTTAWRMYRNHPVNGVGVRAFPVAYMIYADEDDIHIQKSGGVSGATHAHNVVLEVMADTGTIGLIGLLLGAIIAARSWLRAPPARRQDAFPAVLALVLVLFPLNSHFAIYGTYTSSLIWFLVGLWAATIRPSVLPGASATAGR</sequence>
<keyword evidence="2 5" id="KW-0812">Transmembrane</keyword>
<feature type="transmembrane region" description="Helical" evidence="5">
    <location>
        <begin position="182"/>
        <end position="198"/>
    </location>
</feature>
<keyword evidence="4 5" id="KW-0472">Membrane</keyword>
<comment type="subcellular location">
    <subcellularLocation>
        <location evidence="1">Membrane</location>
        <topology evidence="1">Multi-pass membrane protein</topology>
    </subcellularLocation>
</comment>
<dbReference type="Pfam" id="PF04932">
    <property type="entry name" value="Wzy_C"/>
    <property type="match status" value="1"/>
</dbReference>
<organism evidence="7 8">
    <name type="scientific">Elongatibacter sediminis</name>
    <dbReference type="NCBI Taxonomy" id="3119006"/>
    <lineage>
        <taxon>Bacteria</taxon>
        <taxon>Pseudomonadati</taxon>
        <taxon>Pseudomonadota</taxon>
        <taxon>Gammaproteobacteria</taxon>
        <taxon>Chromatiales</taxon>
        <taxon>Wenzhouxiangellaceae</taxon>
        <taxon>Elongatibacter</taxon>
    </lineage>
</organism>
<dbReference type="Proteomes" id="UP001359886">
    <property type="component" value="Unassembled WGS sequence"/>
</dbReference>
<feature type="transmembrane region" description="Helical" evidence="5">
    <location>
        <begin position="86"/>
        <end position="106"/>
    </location>
</feature>
<dbReference type="AlphaFoldDB" id="A0AAW9R7Z5"/>
<name>A0AAW9R7Z5_9GAMM</name>
<feature type="transmembrane region" description="Helical" evidence="5">
    <location>
        <begin position="204"/>
        <end position="220"/>
    </location>
</feature>
<feature type="transmembrane region" description="Helical" evidence="5">
    <location>
        <begin position="371"/>
        <end position="391"/>
    </location>
</feature>
<dbReference type="InterPro" id="IPR007016">
    <property type="entry name" value="O-antigen_ligase-rel_domated"/>
</dbReference>
<protein>
    <submittedName>
        <fullName evidence="7">O-antigen ligase family protein</fullName>
    </submittedName>
</protein>
<evidence type="ECO:0000256" key="1">
    <source>
        <dbReference type="ARBA" id="ARBA00004141"/>
    </source>
</evidence>
<feature type="transmembrane region" description="Helical" evidence="5">
    <location>
        <begin position="340"/>
        <end position="359"/>
    </location>
</feature>
<dbReference type="GO" id="GO:0016874">
    <property type="term" value="F:ligase activity"/>
    <property type="evidence" value="ECO:0007669"/>
    <property type="project" value="UniProtKB-KW"/>
</dbReference>
<feature type="transmembrane region" description="Helical" evidence="5">
    <location>
        <begin position="397"/>
        <end position="417"/>
    </location>
</feature>
<evidence type="ECO:0000256" key="4">
    <source>
        <dbReference type="ARBA" id="ARBA00023136"/>
    </source>
</evidence>
<keyword evidence="7" id="KW-0436">Ligase</keyword>
<reference evidence="7 8" key="1">
    <citation type="submission" date="2024-02" db="EMBL/GenBank/DDBJ databases">
        <title>A novel Wenzhouxiangellaceae bacterium, isolated from coastal sediments.</title>
        <authorList>
            <person name="Du Z.-J."/>
            <person name="Ye Y.-Q."/>
            <person name="Zhang X.-Y."/>
        </authorList>
    </citation>
    <scope>NUCLEOTIDE SEQUENCE [LARGE SCALE GENOMIC DNA]</scope>
    <source>
        <strain evidence="7 8">CH-27</strain>
    </source>
</reference>
<proteinExistence type="predicted"/>
<feature type="transmembrane region" description="Helical" evidence="5">
    <location>
        <begin position="57"/>
        <end position="74"/>
    </location>
</feature>
<dbReference type="InterPro" id="IPR051533">
    <property type="entry name" value="WaaL-like"/>
</dbReference>
<feature type="transmembrane region" description="Helical" evidence="5">
    <location>
        <begin position="232"/>
        <end position="252"/>
    </location>
</feature>
<dbReference type="RefSeq" id="WP_354696059.1">
    <property type="nucleotide sequence ID" value="NZ_JAZHOG010000009.1"/>
</dbReference>
<evidence type="ECO:0000313" key="8">
    <source>
        <dbReference type="Proteomes" id="UP001359886"/>
    </source>
</evidence>